<accession>A0A0D0CDF0</accession>
<evidence type="ECO:0000313" key="2">
    <source>
        <dbReference type="EMBL" id="KIK56067.1"/>
    </source>
</evidence>
<evidence type="ECO:0008006" key="4">
    <source>
        <dbReference type="Google" id="ProtNLM"/>
    </source>
</evidence>
<dbReference type="AlphaFoldDB" id="A0A0D0CDF0"/>
<organism evidence="2 3">
    <name type="scientific">Collybiopsis luxurians FD-317 M1</name>
    <dbReference type="NCBI Taxonomy" id="944289"/>
    <lineage>
        <taxon>Eukaryota</taxon>
        <taxon>Fungi</taxon>
        <taxon>Dikarya</taxon>
        <taxon>Basidiomycota</taxon>
        <taxon>Agaricomycotina</taxon>
        <taxon>Agaricomycetes</taxon>
        <taxon>Agaricomycetidae</taxon>
        <taxon>Agaricales</taxon>
        <taxon>Marasmiineae</taxon>
        <taxon>Omphalotaceae</taxon>
        <taxon>Collybiopsis</taxon>
        <taxon>Collybiopsis luxurians</taxon>
    </lineage>
</organism>
<protein>
    <recommendedName>
        <fullName evidence="4">Secreted protein</fullName>
    </recommendedName>
</protein>
<proteinExistence type="predicted"/>
<keyword evidence="3" id="KW-1185">Reference proteome</keyword>
<name>A0A0D0CDF0_9AGAR</name>
<sequence length="108" mass="12041">MSTLTHLAILFCPLRRFLTVVALTMMWRSADVACFVLNLIRSDNHFSLVNLPNFVLLSGNKAACTLKKKLGCSSLTCRPHPCGSPLRGIHNGQFMAYFTGYFAVLFSR</sequence>
<dbReference type="EMBL" id="KN834800">
    <property type="protein sequence ID" value="KIK56067.1"/>
    <property type="molecule type" value="Genomic_DNA"/>
</dbReference>
<feature type="signal peptide" evidence="1">
    <location>
        <begin position="1"/>
        <end position="22"/>
    </location>
</feature>
<keyword evidence="1" id="KW-0732">Signal</keyword>
<dbReference type="HOGENOM" id="CLU_2197281_0_0_1"/>
<evidence type="ECO:0000313" key="3">
    <source>
        <dbReference type="Proteomes" id="UP000053593"/>
    </source>
</evidence>
<reference evidence="2 3" key="1">
    <citation type="submission" date="2014-04" db="EMBL/GenBank/DDBJ databases">
        <title>Evolutionary Origins and Diversification of the Mycorrhizal Mutualists.</title>
        <authorList>
            <consortium name="DOE Joint Genome Institute"/>
            <consortium name="Mycorrhizal Genomics Consortium"/>
            <person name="Kohler A."/>
            <person name="Kuo A."/>
            <person name="Nagy L.G."/>
            <person name="Floudas D."/>
            <person name="Copeland A."/>
            <person name="Barry K.W."/>
            <person name="Cichocki N."/>
            <person name="Veneault-Fourrey C."/>
            <person name="LaButti K."/>
            <person name="Lindquist E.A."/>
            <person name="Lipzen A."/>
            <person name="Lundell T."/>
            <person name="Morin E."/>
            <person name="Murat C."/>
            <person name="Riley R."/>
            <person name="Ohm R."/>
            <person name="Sun H."/>
            <person name="Tunlid A."/>
            <person name="Henrissat B."/>
            <person name="Grigoriev I.V."/>
            <person name="Hibbett D.S."/>
            <person name="Martin F."/>
        </authorList>
    </citation>
    <scope>NUCLEOTIDE SEQUENCE [LARGE SCALE GENOMIC DNA]</scope>
    <source>
        <strain evidence="2 3">FD-317 M1</strain>
    </source>
</reference>
<feature type="chain" id="PRO_5002207856" description="Secreted protein" evidence="1">
    <location>
        <begin position="23"/>
        <end position="108"/>
    </location>
</feature>
<gene>
    <name evidence="2" type="ORF">GYMLUDRAFT_824193</name>
</gene>
<dbReference type="Proteomes" id="UP000053593">
    <property type="component" value="Unassembled WGS sequence"/>
</dbReference>
<evidence type="ECO:0000256" key="1">
    <source>
        <dbReference type="SAM" id="SignalP"/>
    </source>
</evidence>